<evidence type="ECO:0000256" key="1">
    <source>
        <dbReference type="SAM" id="Coils"/>
    </source>
</evidence>
<dbReference type="AlphaFoldDB" id="A0A1G6PVG5"/>
<gene>
    <name evidence="2" type="ORF">SAMN05660835_01450</name>
</gene>
<sequence length="83" mass="9614">MTFEEFILSVAGGAYVQLGIVEDPFDNTKKIDLDMAKASIELLEMLKEKTKNNLTKDEQDLIDSIIYDLNEKYNEKQNKQVRQ</sequence>
<dbReference type="InterPro" id="IPR014995">
    <property type="entry name" value="DUF1844"/>
</dbReference>
<keyword evidence="1" id="KW-0175">Coiled coil</keyword>
<feature type="coiled-coil region" evidence="1">
    <location>
        <begin position="33"/>
        <end position="60"/>
    </location>
</feature>
<protein>
    <recommendedName>
        <fullName evidence="4">DUF1844 domain-containing protein</fullName>
    </recommendedName>
</protein>
<organism evidence="2 3">
    <name type="scientific">Desulfurella multipotens</name>
    <dbReference type="NCBI Taxonomy" id="79269"/>
    <lineage>
        <taxon>Bacteria</taxon>
        <taxon>Pseudomonadati</taxon>
        <taxon>Campylobacterota</taxon>
        <taxon>Desulfurellia</taxon>
        <taxon>Desulfurellales</taxon>
        <taxon>Desulfurellaceae</taxon>
        <taxon>Desulfurella</taxon>
    </lineage>
</organism>
<dbReference type="RefSeq" id="WP_025392033.1">
    <property type="nucleotide sequence ID" value="NZ_FMYU01000010.1"/>
</dbReference>
<dbReference type="Pfam" id="PF08899">
    <property type="entry name" value="DUF1844"/>
    <property type="match status" value="1"/>
</dbReference>
<name>A0A1G6PVG5_9BACT</name>
<keyword evidence="3" id="KW-1185">Reference proteome</keyword>
<dbReference type="OrthoDB" id="9799618at2"/>
<evidence type="ECO:0000313" key="3">
    <source>
        <dbReference type="Proteomes" id="UP000199411"/>
    </source>
</evidence>
<proteinExistence type="predicted"/>
<reference evidence="3" key="1">
    <citation type="submission" date="2016-10" db="EMBL/GenBank/DDBJ databases">
        <authorList>
            <person name="Varghese N."/>
            <person name="Submissions S."/>
        </authorList>
    </citation>
    <scope>NUCLEOTIDE SEQUENCE [LARGE SCALE GENOMIC DNA]</scope>
    <source>
        <strain evidence="3">DSM 8415</strain>
    </source>
</reference>
<accession>A0A1G6PVG5</accession>
<evidence type="ECO:0000313" key="2">
    <source>
        <dbReference type="EMBL" id="SDC84202.1"/>
    </source>
</evidence>
<evidence type="ECO:0008006" key="4">
    <source>
        <dbReference type="Google" id="ProtNLM"/>
    </source>
</evidence>
<dbReference type="Proteomes" id="UP000199411">
    <property type="component" value="Unassembled WGS sequence"/>
</dbReference>
<dbReference type="EMBL" id="FMYU01000010">
    <property type="protein sequence ID" value="SDC84202.1"/>
    <property type="molecule type" value="Genomic_DNA"/>
</dbReference>